<sequence length="337" mass="37853">MSQAIDALIRDLSDRDRTVRRAAEDGLVALGAQSVDQLLPYVRDTRRGSPRFSAESVLKRLGDQALPRLQDIRRHGPGRLRGKALETLVDLGGARVLDDADRRAVERLVRIKLLDRLPVDLPSEAGRWLAFPADRLDDAVAALGLHDLRPVTPVLGVEATTRADDAMDFQDSQGERQRAYRVFITPEFKSWWFRDMPIKNWRMVWGNSFVDECDGFTLADTLSERCGEAHFYVIDPYHSGSVWYVARDGRRVRSYGTYDYPEFRGKPLPFEISYIEDAEQGIEDEKYAKGVPEADVAADNLSVQPGPMSADDAHGHGWLATTHPDLPNSHFKGALPI</sequence>
<keyword evidence="2" id="KW-1185">Reference proteome</keyword>
<dbReference type="Proteomes" id="UP001620295">
    <property type="component" value="Unassembled WGS sequence"/>
</dbReference>
<evidence type="ECO:0000313" key="1">
    <source>
        <dbReference type="EMBL" id="MFK4271258.1"/>
    </source>
</evidence>
<dbReference type="RefSeq" id="WP_404748292.1">
    <property type="nucleotide sequence ID" value="NZ_JBJDQH010000016.1"/>
</dbReference>
<protein>
    <submittedName>
        <fullName evidence="1">HEAT repeat domain-containing protein</fullName>
    </submittedName>
</protein>
<evidence type="ECO:0000313" key="2">
    <source>
        <dbReference type="Proteomes" id="UP001620295"/>
    </source>
</evidence>
<dbReference type="SUPFAM" id="SSF48371">
    <property type="entry name" value="ARM repeat"/>
    <property type="match status" value="1"/>
</dbReference>
<name>A0ABW8M079_9ACTN</name>
<organism evidence="1 2">
    <name type="scientific">Streptomyces milbemycinicus</name>
    <dbReference type="NCBI Taxonomy" id="476552"/>
    <lineage>
        <taxon>Bacteria</taxon>
        <taxon>Bacillati</taxon>
        <taxon>Actinomycetota</taxon>
        <taxon>Actinomycetes</taxon>
        <taxon>Kitasatosporales</taxon>
        <taxon>Streptomycetaceae</taxon>
        <taxon>Streptomyces</taxon>
    </lineage>
</organism>
<dbReference type="Gene3D" id="1.25.10.10">
    <property type="entry name" value="Leucine-rich Repeat Variant"/>
    <property type="match status" value="1"/>
</dbReference>
<reference evidence="1 2" key="1">
    <citation type="submission" date="2024-11" db="EMBL/GenBank/DDBJ databases">
        <title>The Natural Products Discovery Center: Release of the First 8490 Sequenced Strains for Exploring Actinobacteria Biosynthetic Diversity.</title>
        <authorList>
            <person name="Kalkreuter E."/>
            <person name="Kautsar S.A."/>
            <person name="Yang D."/>
            <person name="Bader C.D."/>
            <person name="Teijaro C.N."/>
            <person name="Fluegel L."/>
            <person name="Davis C.M."/>
            <person name="Simpson J.R."/>
            <person name="Lauterbach L."/>
            <person name="Steele A.D."/>
            <person name="Gui C."/>
            <person name="Meng S."/>
            <person name="Li G."/>
            <person name="Viehrig K."/>
            <person name="Ye F."/>
            <person name="Su P."/>
            <person name="Kiefer A.F."/>
            <person name="Nichols A."/>
            <person name="Cepeda A.J."/>
            <person name="Yan W."/>
            <person name="Fan B."/>
            <person name="Jiang Y."/>
            <person name="Adhikari A."/>
            <person name="Zheng C.-J."/>
            <person name="Schuster L."/>
            <person name="Cowan T.M."/>
            <person name="Smanski M.J."/>
            <person name="Chevrette M.G."/>
            <person name="De Carvalho L.P.S."/>
            <person name="Shen B."/>
        </authorList>
    </citation>
    <scope>NUCLEOTIDE SEQUENCE [LARGE SCALE GENOMIC DNA]</scope>
    <source>
        <strain evidence="1 2">NPDC020863</strain>
    </source>
</reference>
<proteinExistence type="predicted"/>
<comment type="caution">
    <text evidence="1">The sequence shown here is derived from an EMBL/GenBank/DDBJ whole genome shotgun (WGS) entry which is preliminary data.</text>
</comment>
<gene>
    <name evidence="1" type="ORF">ACI2L5_41005</name>
</gene>
<accession>A0ABW8M079</accession>
<dbReference type="InterPro" id="IPR016024">
    <property type="entry name" value="ARM-type_fold"/>
</dbReference>
<dbReference type="InterPro" id="IPR011989">
    <property type="entry name" value="ARM-like"/>
</dbReference>
<dbReference type="EMBL" id="JBJDQH010000016">
    <property type="protein sequence ID" value="MFK4271258.1"/>
    <property type="molecule type" value="Genomic_DNA"/>
</dbReference>